<reference evidence="1" key="2">
    <citation type="journal article" date="2014" name="ISME J.">
        <title>Microbial stratification in low pH oxic and suboxic macroscopic growths along an acid mine drainage.</title>
        <authorList>
            <person name="Mendez-Garcia C."/>
            <person name="Mesa V."/>
            <person name="Sprenger R.R."/>
            <person name="Richter M."/>
            <person name="Diez M.S."/>
            <person name="Solano J."/>
            <person name="Bargiela R."/>
            <person name="Golyshina O.V."/>
            <person name="Manteca A."/>
            <person name="Ramos J.L."/>
            <person name="Gallego J.R."/>
            <person name="Llorente I."/>
            <person name="Martins Dos Santos V.A."/>
            <person name="Jensen O.N."/>
            <person name="Pelaez A.I."/>
            <person name="Sanchez J."/>
            <person name="Ferrer M."/>
        </authorList>
    </citation>
    <scope>NUCLEOTIDE SEQUENCE</scope>
</reference>
<accession>T0ZSI0</accession>
<organism evidence="1">
    <name type="scientific">mine drainage metagenome</name>
    <dbReference type="NCBI Taxonomy" id="410659"/>
    <lineage>
        <taxon>unclassified sequences</taxon>
        <taxon>metagenomes</taxon>
        <taxon>ecological metagenomes</taxon>
    </lineage>
</organism>
<comment type="caution">
    <text evidence="1">The sequence shown here is derived from an EMBL/GenBank/DDBJ whole genome shotgun (WGS) entry which is preliminary data.</text>
</comment>
<feature type="non-terminal residue" evidence="1">
    <location>
        <position position="48"/>
    </location>
</feature>
<evidence type="ECO:0000313" key="1">
    <source>
        <dbReference type="EMBL" id="EQD47603.1"/>
    </source>
</evidence>
<dbReference type="AlphaFoldDB" id="T0ZSI0"/>
<dbReference type="EMBL" id="AUZZ01006040">
    <property type="protein sequence ID" value="EQD47603.1"/>
    <property type="molecule type" value="Genomic_DNA"/>
</dbReference>
<name>T0ZSI0_9ZZZZ</name>
<sequence length="48" mass="5277">MLVALHEADLKPDVITFADTGGEKPETLNHVEAMCVVLKSWGWPTINV</sequence>
<gene>
    <name evidence="1" type="ORF">B2A_08387</name>
</gene>
<reference evidence="1" key="1">
    <citation type="submission" date="2013-08" db="EMBL/GenBank/DDBJ databases">
        <authorList>
            <person name="Mendez C."/>
            <person name="Richter M."/>
            <person name="Ferrer M."/>
            <person name="Sanchez J."/>
        </authorList>
    </citation>
    <scope>NUCLEOTIDE SEQUENCE</scope>
</reference>
<protein>
    <submittedName>
        <fullName evidence="1">Uncharacterized protein</fullName>
    </submittedName>
</protein>
<proteinExistence type="predicted"/>